<dbReference type="EMBL" id="FQZY01000061">
    <property type="protein sequence ID" value="SHK58989.1"/>
    <property type="molecule type" value="Genomic_DNA"/>
</dbReference>
<gene>
    <name evidence="2" type="ORF">SAMN02745243_03295</name>
</gene>
<sequence>MGRPKMIVSAILIFVIAGTGLFFLTKDSRADHTTEKTEKVEIQTEDKNTNPLEKNKYAAITILIQDYYKKVALGDTDGLSTIVAVLDDTKASHIKNAEKFTEAYTDINVYTKEGKQKDSYIAFASYKMKIRDIDTLVPGLDTFYIQKGAGGTYQICDVPQYGETADYIADVTQEEDVQELVHRVQEEYTQAAAGDATLQQALDDLQSAYGNE</sequence>
<proteinExistence type="predicted"/>
<dbReference type="OrthoDB" id="1690999at2"/>
<evidence type="ECO:0000313" key="2">
    <source>
        <dbReference type="EMBL" id="SHK58989.1"/>
    </source>
</evidence>
<keyword evidence="3" id="KW-1185">Reference proteome</keyword>
<dbReference type="AlphaFoldDB" id="A0A1M6TQ25"/>
<name>A0A1M6TQ25_9FIRM</name>
<dbReference type="STRING" id="1121950.SAMN02745243_03295"/>
<dbReference type="RefSeq" id="WP_073112462.1">
    <property type="nucleotide sequence ID" value="NZ_FQZY01000061.1"/>
</dbReference>
<organism evidence="2 3">
    <name type="scientific">Hespellia stercorisuis DSM 15480</name>
    <dbReference type="NCBI Taxonomy" id="1121950"/>
    <lineage>
        <taxon>Bacteria</taxon>
        <taxon>Bacillati</taxon>
        <taxon>Bacillota</taxon>
        <taxon>Clostridia</taxon>
        <taxon>Lachnospirales</taxon>
        <taxon>Lachnospiraceae</taxon>
        <taxon>Hespellia</taxon>
    </lineage>
</organism>
<keyword evidence="1" id="KW-0472">Membrane</keyword>
<keyword evidence="1" id="KW-0812">Transmembrane</keyword>
<evidence type="ECO:0000256" key="1">
    <source>
        <dbReference type="SAM" id="Phobius"/>
    </source>
</evidence>
<protein>
    <submittedName>
        <fullName evidence="2">Uncharacterized protein</fullName>
    </submittedName>
</protein>
<accession>A0A1M6TQ25</accession>
<keyword evidence="1" id="KW-1133">Transmembrane helix</keyword>
<evidence type="ECO:0000313" key="3">
    <source>
        <dbReference type="Proteomes" id="UP000184301"/>
    </source>
</evidence>
<feature type="transmembrane region" description="Helical" evidence="1">
    <location>
        <begin position="6"/>
        <end position="24"/>
    </location>
</feature>
<reference evidence="2 3" key="1">
    <citation type="submission" date="2016-11" db="EMBL/GenBank/DDBJ databases">
        <authorList>
            <person name="Jaros S."/>
            <person name="Januszkiewicz K."/>
            <person name="Wedrychowicz H."/>
        </authorList>
    </citation>
    <scope>NUCLEOTIDE SEQUENCE [LARGE SCALE GENOMIC DNA]</scope>
    <source>
        <strain evidence="2 3">DSM 15480</strain>
    </source>
</reference>
<dbReference type="Proteomes" id="UP000184301">
    <property type="component" value="Unassembled WGS sequence"/>
</dbReference>